<feature type="domain" description="Response regulatory" evidence="2">
    <location>
        <begin position="3"/>
        <end position="78"/>
    </location>
</feature>
<keyword evidence="1" id="KW-0597">Phosphoprotein</keyword>
<proteinExistence type="predicted"/>
<feature type="modified residue" description="4-aspartylphosphate" evidence="1">
    <location>
        <position position="51"/>
    </location>
</feature>
<dbReference type="PROSITE" id="PS50110">
    <property type="entry name" value="RESPONSE_REGULATORY"/>
    <property type="match status" value="1"/>
</dbReference>
<gene>
    <name evidence="3" type="ORF">KQI68_02010</name>
</gene>
<dbReference type="EMBL" id="JAHLQO010000001">
    <property type="protein sequence ID" value="MBU5668608.1"/>
    <property type="molecule type" value="Genomic_DNA"/>
</dbReference>
<evidence type="ECO:0000256" key="1">
    <source>
        <dbReference type="PROSITE-ProRule" id="PRU00169"/>
    </source>
</evidence>
<comment type="caution">
    <text evidence="3">The sequence shown here is derived from an EMBL/GenBank/DDBJ whole genome shotgun (WGS) entry which is preliminary data.</text>
</comment>
<evidence type="ECO:0000313" key="4">
    <source>
        <dbReference type="Proteomes" id="UP000783742"/>
    </source>
</evidence>
<keyword evidence="4" id="KW-1185">Reference proteome</keyword>
<dbReference type="Proteomes" id="UP000783742">
    <property type="component" value="Unassembled WGS sequence"/>
</dbReference>
<reference evidence="3 4" key="1">
    <citation type="submission" date="2021-06" db="EMBL/GenBank/DDBJ databases">
        <authorList>
            <person name="Sun Q."/>
            <person name="Li D."/>
        </authorList>
    </citation>
    <scope>NUCLEOTIDE SEQUENCE [LARGE SCALE GENOMIC DNA]</scope>
    <source>
        <strain evidence="3 4">MSJ-1</strain>
    </source>
</reference>
<dbReference type="InterPro" id="IPR001789">
    <property type="entry name" value="Sig_transdc_resp-reg_receiver"/>
</dbReference>
<name>A0ABS6FGM1_9FIRM</name>
<dbReference type="Pfam" id="PF00072">
    <property type="entry name" value="Response_reg"/>
    <property type="match status" value="1"/>
</dbReference>
<organism evidence="3 4">
    <name type="scientific">Peptoniphilus ovalis</name>
    <dbReference type="NCBI Taxonomy" id="2841503"/>
    <lineage>
        <taxon>Bacteria</taxon>
        <taxon>Bacillati</taxon>
        <taxon>Bacillota</taxon>
        <taxon>Tissierellia</taxon>
        <taxon>Tissierellales</taxon>
        <taxon>Peptoniphilaceae</taxon>
        <taxon>Peptoniphilus</taxon>
    </lineage>
</organism>
<dbReference type="RefSeq" id="WP_216548427.1">
    <property type="nucleotide sequence ID" value="NZ_JAHLQO010000001.1"/>
</dbReference>
<sequence length="78" mass="9029">MKSSLLVEDDEIIGEEIKKFLEKNNFRVKLIDNYKEACEETNKDYSLVILDINLPDGKGINLLGNYIKIRSNKINKIN</sequence>
<evidence type="ECO:0000313" key="3">
    <source>
        <dbReference type="EMBL" id="MBU5668608.1"/>
    </source>
</evidence>
<evidence type="ECO:0000259" key="2">
    <source>
        <dbReference type="PROSITE" id="PS50110"/>
    </source>
</evidence>
<protein>
    <submittedName>
        <fullName evidence="3">Response regulator</fullName>
    </submittedName>
</protein>
<accession>A0ABS6FGM1</accession>